<dbReference type="Gene3D" id="6.10.340.10">
    <property type="match status" value="1"/>
</dbReference>
<evidence type="ECO:0000256" key="6">
    <source>
        <dbReference type="SAM" id="Phobius"/>
    </source>
</evidence>
<proteinExistence type="predicted"/>
<dbReference type="EMBL" id="CP001344">
    <property type="protein sequence ID" value="ACL45816.1"/>
    <property type="molecule type" value="Genomic_DNA"/>
</dbReference>
<dbReference type="STRING" id="395961.Cyan7425_3493"/>
<dbReference type="Pfam" id="PF02743">
    <property type="entry name" value="dCache_1"/>
    <property type="match status" value="1"/>
</dbReference>
<dbReference type="InterPro" id="IPR000160">
    <property type="entry name" value="GGDEF_dom"/>
</dbReference>
<keyword evidence="4 6" id="KW-1133">Transmembrane helix</keyword>
<dbReference type="NCBIfam" id="TIGR00254">
    <property type="entry name" value="GGDEF"/>
    <property type="match status" value="1"/>
</dbReference>
<feature type="transmembrane region" description="Helical" evidence="6">
    <location>
        <begin position="20"/>
        <end position="41"/>
    </location>
</feature>
<feature type="domain" description="GGDEF" evidence="9">
    <location>
        <begin position="465"/>
        <end position="602"/>
    </location>
</feature>
<protein>
    <submittedName>
        <fullName evidence="10">Diguanylate cyclase/phosphodiesterase with extracellular sensor</fullName>
    </submittedName>
</protein>
<organism evidence="10">
    <name type="scientific">Cyanothece sp. (strain PCC 7425 / ATCC 29141)</name>
    <dbReference type="NCBI Taxonomy" id="395961"/>
    <lineage>
        <taxon>Bacteria</taxon>
        <taxon>Bacillati</taxon>
        <taxon>Cyanobacteriota</taxon>
        <taxon>Cyanophyceae</taxon>
        <taxon>Gomontiellales</taxon>
        <taxon>Cyanothecaceae</taxon>
        <taxon>Cyanothece</taxon>
    </lineage>
</organism>
<evidence type="ECO:0000259" key="7">
    <source>
        <dbReference type="PROSITE" id="PS50883"/>
    </source>
</evidence>
<dbReference type="Pfam" id="PF00672">
    <property type="entry name" value="HAMP"/>
    <property type="match status" value="1"/>
</dbReference>
<evidence type="ECO:0000256" key="5">
    <source>
        <dbReference type="ARBA" id="ARBA00023136"/>
    </source>
</evidence>
<feature type="domain" description="HAMP" evidence="8">
    <location>
        <begin position="370"/>
        <end position="422"/>
    </location>
</feature>
<dbReference type="eggNOG" id="COG5001">
    <property type="taxonomic scope" value="Bacteria"/>
</dbReference>
<dbReference type="SUPFAM" id="SSF141868">
    <property type="entry name" value="EAL domain-like"/>
    <property type="match status" value="1"/>
</dbReference>
<dbReference type="PANTHER" id="PTHR44757:SF2">
    <property type="entry name" value="BIOFILM ARCHITECTURE MAINTENANCE PROTEIN MBAA"/>
    <property type="match status" value="1"/>
</dbReference>
<sequence length="872" mass="98435">MTKPTQNRSQPLKVPLRVVLVIPFILQIGVAVGLIGWFSLWNSQQAIDEATGELRRKTANRIKSSLDSFFEKPYDLVQINEVTIRQGLLNPNDTVAMQRYFWEQIHFFPYMTYISYGNSQGHYIGASRSLNDESLRVVLSNPSTNHALTTYATDSQGKLKKVLSTVPRFDARLRPWYQSGAGSQQPVWYPIYEYFSHPSLGIGVAYPVRTSSGELQGVLTADLELQQISQFLHSLTIGKTGKAFIIEPNGLLVASSAPEVPYNISKGKLKRLEAIASSNPLIQTAAQYLKAHFDDLSQIQTSQQLQFDQKGERYFLQVLPYREWGLNFLIVVVVPETDFTATSQENTQLTIMLCLVALLAAIALSTWTSRWLVRPILNTIEAANALSQGDWSQSVPEPHSQELASLARAFNRMANQLRVSFQQLEHHARHDSLTGLLNRDAFRVRLEEAFARHDWQLLHQPGEKSLLAVLLLDLDYFKLVNDSLGHILGDQLLIEVTQRLLHCLSNFDDANYAIGRFGGDEFVILIDNIQDVTTATRLAGQICKDLQRSFTLSGNEFFISTSIGIVLSTTGDRQADTFLKNADIALYRAKANGKAGYEVFDAQVHTGAKDRLRLETDLHRAIDRGELMLSYQPIFDLQRDQLAGFEALVRWQHPTEGLISPSVFIPIAEESELIVKLGWWVLQQACTQMQTWQQQFPCSQDLVISVNFSGKQFFQPDVLERIWQILDQTGLKPQHLKLEITETVLMSYGEVTKAKLKRLSDAGIHLSIDDFGTGYSSLSYLHRFPVQTLKIDRSFVSEMGVQGEGLEIVEAIVTLAHKLRLDVIAEGVETREQLEKLRHFGCDQVQGFLLSPPLLPERVSDLFRNHEFSLMV</sequence>
<evidence type="ECO:0000256" key="3">
    <source>
        <dbReference type="ARBA" id="ARBA00022692"/>
    </source>
</evidence>
<dbReference type="InterPro" id="IPR043128">
    <property type="entry name" value="Rev_trsase/Diguanyl_cyclase"/>
</dbReference>
<dbReference type="PROSITE" id="PS50887">
    <property type="entry name" value="GGDEF"/>
    <property type="match status" value="1"/>
</dbReference>
<dbReference type="SMART" id="SM00304">
    <property type="entry name" value="HAMP"/>
    <property type="match status" value="1"/>
</dbReference>
<dbReference type="eggNOG" id="COG5002">
    <property type="taxonomic scope" value="Bacteria"/>
</dbReference>
<feature type="domain" description="EAL" evidence="7">
    <location>
        <begin position="611"/>
        <end position="867"/>
    </location>
</feature>
<dbReference type="Gene3D" id="3.30.450.20">
    <property type="entry name" value="PAS domain"/>
    <property type="match status" value="1"/>
</dbReference>
<reference evidence="10" key="1">
    <citation type="submission" date="2009-01" db="EMBL/GenBank/DDBJ databases">
        <title>Complete sequence of chromosome Cyanothece sp. PCC 7425.</title>
        <authorList>
            <consortium name="US DOE Joint Genome Institute"/>
            <person name="Lucas S."/>
            <person name="Copeland A."/>
            <person name="Lapidus A."/>
            <person name="Glavina del Rio T."/>
            <person name="Dalin E."/>
            <person name="Tice H."/>
            <person name="Bruce D."/>
            <person name="Goodwin L."/>
            <person name="Pitluck S."/>
            <person name="Sims D."/>
            <person name="Meineke L."/>
            <person name="Brettin T."/>
            <person name="Detter J.C."/>
            <person name="Han C."/>
            <person name="Larimer F."/>
            <person name="Land M."/>
            <person name="Hauser L."/>
            <person name="Kyrpides N."/>
            <person name="Ovchinnikova G."/>
            <person name="Liberton M."/>
            <person name="Stoeckel J."/>
            <person name="Banerjee A."/>
            <person name="Singh A."/>
            <person name="Page L."/>
            <person name="Sato H."/>
            <person name="Zhao L."/>
            <person name="Sherman L."/>
            <person name="Pakrasi H."/>
            <person name="Richardson P."/>
        </authorList>
    </citation>
    <scope>NUCLEOTIDE SEQUENCE</scope>
    <source>
        <strain evidence="10">PCC 7425</strain>
    </source>
</reference>
<dbReference type="Gene3D" id="3.20.20.450">
    <property type="entry name" value="EAL domain"/>
    <property type="match status" value="1"/>
</dbReference>
<dbReference type="OrthoDB" id="425396at2"/>
<evidence type="ECO:0000256" key="2">
    <source>
        <dbReference type="ARBA" id="ARBA00022475"/>
    </source>
</evidence>
<dbReference type="InterPro" id="IPR033479">
    <property type="entry name" value="dCache_1"/>
</dbReference>
<dbReference type="SUPFAM" id="SSF55073">
    <property type="entry name" value="Nucleotide cyclase"/>
    <property type="match status" value="1"/>
</dbReference>
<dbReference type="Gene3D" id="3.30.70.270">
    <property type="match status" value="1"/>
</dbReference>
<evidence type="ECO:0000259" key="8">
    <source>
        <dbReference type="PROSITE" id="PS50885"/>
    </source>
</evidence>
<dbReference type="CDD" id="cd06225">
    <property type="entry name" value="HAMP"/>
    <property type="match status" value="1"/>
</dbReference>
<comment type="subcellular location">
    <subcellularLocation>
        <location evidence="1">Cell membrane</location>
        <topology evidence="1">Multi-pass membrane protein</topology>
    </subcellularLocation>
</comment>
<dbReference type="InterPro" id="IPR003660">
    <property type="entry name" value="HAMP_dom"/>
</dbReference>
<dbReference type="GO" id="GO:0005886">
    <property type="term" value="C:plasma membrane"/>
    <property type="evidence" value="ECO:0007669"/>
    <property type="project" value="UniProtKB-SubCell"/>
</dbReference>
<dbReference type="PROSITE" id="PS50885">
    <property type="entry name" value="HAMP"/>
    <property type="match status" value="1"/>
</dbReference>
<accession>B8HQZ5</accession>
<name>B8HQZ5_CYAP4</name>
<dbReference type="PROSITE" id="PS50883">
    <property type="entry name" value="EAL"/>
    <property type="match status" value="1"/>
</dbReference>
<dbReference type="PANTHER" id="PTHR44757">
    <property type="entry name" value="DIGUANYLATE CYCLASE DGCP"/>
    <property type="match status" value="1"/>
</dbReference>
<evidence type="ECO:0000259" key="9">
    <source>
        <dbReference type="PROSITE" id="PS50887"/>
    </source>
</evidence>
<dbReference type="CDD" id="cd01948">
    <property type="entry name" value="EAL"/>
    <property type="match status" value="1"/>
</dbReference>
<dbReference type="AlphaFoldDB" id="B8HQZ5"/>
<keyword evidence="3 6" id="KW-0812">Transmembrane</keyword>
<evidence type="ECO:0000313" key="10">
    <source>
        <dbReference type="EMBL" id="ACL45816.1"/>
    </source>
</evidence>
<dbReference type="SMART" id="SM00267">
    <property type="entry name" value="GGDEF"/>
    <property type="match status" value="1"/>
</dbReference>
<dbReference type="CDD" id="cd01949">
    <property type="entry name" value="GGDEF"/>
    <property type="match status" value="1"/>
</dbReference>
<keyword evidence="2" id="KW-1003">Cell membrane</keyword>
<dbReference type="SMART" id="SM00052">
    <property type="entry name" value="EAL"/>
    <property type="match status" value="1"/>
</dbReference>
<keyword evidence="5 6" id="KW-0472">Membrane</keyword>
<dbReference type="KEGG" id="cyn:Cyan7425_3493"/>
<dbReference type="InterPro" id="IPR001633">
    <property type="entry name" value="EAL_dom"/>
</dbReference>
<dbReference type="InterPro" id="IPR029787">
    <property type="entry name" value="Nucleotide_cyclase"/>
</dbReference>
<gene>
    <name evidence="10" type="ordered locus">Cyan7425_3493</name>
</gene>
<dbReference type="InterPro" id="IPR052155">
    <property type="entry name" value="Biofilm_reg_signaling"/>
</dbReference>
<dbReference type="FunFam" id="3.20.20.450:FF:000001">
    <property type="entry name" value="Cyclic di-GMP phosphodiesterase yahA"/>
    <property type="match status" value="1"/>
</dbReference>
<dbReference type="Pfam" id="PF00990">
    <property type="entry name" value="GGDEF"/>
    <property type="match status" value="1"/>
</dbReference>
<dbReference type="SUPFAM" id="SSF158472">
    <property type="entry name" value="HAMP domain-like"/>
    <property type="match status" value="1"/>
</dbReference>
<dbReference type="InterPro" id="IPR035919">
    <property type="entry name" value="EAL_sf"/>
</dbReference>
<dbReference type="GO" id="GO:0007165">
    <property type="term" value="P:signal transduction"/>
    <property type="evidence" value="ECO:0007669"/>
    <property type="project" value="InterPro"/>
</dbReference>
<dbReference type="Pfam" id="PF00563">
    <property type="entry name" value="EAL"/>
    <property type="match status" value="1"/>
</dbReference>
<evidence type="ECO:0000256" key="4">
    <source>
        <dbReference type="ARBA" id="ARBA00022989"/>
    </source>
</evidence>
<evidence type="ECO:0000256" key="1">
    <source>
        <dbReference type="ARBA" id="ARBA00004651"/>
    </source>
</evidence>
<dbReference type="HOGENOM" id="CLU_000445_78_2_3"/>